<dbReference type="Gene3D" id="3.20.20.370">
    <property type="entry name" value="Glycoside hydrolase/deacetylase"/>
    <property type="match status" value="1"/>
</dbReference>
<dbReference type="PANTHER" id="PTHR10587:SF133">
    <property type="entry name" value="CHITIN DEACETYLASE 1-RELATED"/>
    <property type="match status" value="1"/>
</dbReference>
<keyword evidence="2" id="KW-0378">Hydrolase</keyword>
<proteinExistence type="predicted"/>
<protein>
    <submittedName>
        <fullName evidence="6">Polysaccharide deacetylase family protein</fullName>
    </submittedName>
</protein>
<dbReference type="InterPro" id="IPR050248">
    <property type="entry name" value="Polysacc_deacetylase_ArnD"/>
</dbReference>
<keyword evidence="1" id="KW-0479">Metal-binding</keyword>
<feature type="region of interest" description="Disordered" evidence="3">
    <location>
        <begin position="45"/>
        <end position="120"/>
    </location>
</feature>
<dbReference type="SUPFAM" id="SSF88713">
    <property type="entry name" value="Glycoside hydrolase/deacetylase"/>
    <property type="match status" value="1"/>
</dbReference>
<evidence type="ECO:0000313" key="6">
    <source>
        <dbReference type="EMBL" id="MVO99439.1"/>
    </source>
</evidence>
<dbReference type="PANTHER" id="PTHR10587">
    <property type="entry name" value="GLYCOSYL TRANSFERASE-RELATED"/>
    <property type="match status" value="1"/>
</dbReference>
<organism evidence="6 7">
    <name type="scientific">Paenibacillus lutrae</name>
    <dbReference type="NCBI Taxonomy" id="2078573"/>
    <lineage>
        <taxon>Bacteria</taxon>
        <taxon>Bacillati</taxon>
        <taxon>Bacillota</taxon>
        <taxon>Bacilli</taxon>
        <taxon>Bacillales</taxon>
        <taxon>Paenibacillaceae</taxon>
        <taxon>Paenibacillus</taxon>
    </lineage>
</organism>
<dbReference type="InterPro" id="IPR011330">
    <property type="entry name" value="Glyco_hydro/deAcase_b/a-brl"/>
</dbReference>
<sequence>MKKKRRFKLRYPLMLACGLFIAYNAGNSLWHASETGTAGTTAQLEQPAASMAPSAGTSTRPSPTPAHPAETSTPAPSPTVTPVKTPSPEPTPTPEPAPATSSPTPVPTKTPQPSDSLKPAVPVHSVVTNRKLVALTFDDGPDLHWTPLVMEVLREYNAKATFFLVGQQIDKYPDMVKKIVSEGHAVGNHSWNHAQLPKLTVEQVRLQMTRADEALKKAIGHGTNLFRAPYGALNESVNLTATKEGQTIVGWSVDTKDWAGNSAQSILNNVKANVKPGGIILQHSYGGKGGDLSNTIEATRLICEYLQGQGYEIVTLPELLAAR</sequence>
<dbReference type="GO" id="GO:0016020">
    <property type="term" value="C:membrane"/>
    <property type="evidence" value="ECO:0007669"/>
    <property type="project" value="TreeGrafter"/>
</dbReference>
<reference evidence="6 7" key="1">
    <citation type="journal article" date="2019" name="Microorganisms">
        <title>Paenibacillus lutrae sp. nov., A Chitinolytic Species Isolated from A River Otter in Castril Natural Park, Granada, Spain.</title>
        <authorList>
            <person name="Rodriguez M."/>
            <person name="Reina J.C."/>
            <person name="Bejar V."/>
            <person name="Llamas I."/>
        </authorList>
    </citation>
    <scope>NUCLEOTIDE SEQUENCE [LARGE SCALE GENOMIC DNA]</scope>
    <source>
        <strain evidence="6 7">N10</strain>
    </source>
</reference>
<dbReference type="GO" id="GO:0005975">
    <property type="term" value="P:carbohydrate metabolic process"/>
    <property type="evidence" value="ECO:0007669"/>
    <property type="project" value="InterPro"/>
</dbReference>
<dbReference type="Pfam" id="PF01522">
    <property type="entry name" value="Polysacc_deac_1"/>
    <property type="match status" value="1"/>
</dbReference>
<feature type="compositionally biased region" description="Pro residues" evidence="3">
    <location>
        <begin position="75"/>
        <end position="97"/>
    </location>
</feature>
<evidence type="ECO:0000313" key="7">
    <source>
        <dbReference type="Proteomes" id="UP000490800"/>
    </source>
</evidence>
<keyword evidence="7" id="KW-1185">Reference proteome</keyword>
<evidence type="ECO:0000259" key="5">
    <source>
        <dbReference type="PROSITE" id="PS51677"/>
    </source>
</evidence>
<dbReference type="GO" id="GO:0016810">
    <property type="term" value="F:hydrolase activity, acting on carbon-nitrogen (but not peptide) bonds"/>
    <property type="evidence" value="ECO:0007669"/>
    <property type="project" value="InterPro"/>
</dbReference>
<evidence type="ECO:0000256" key="4">
    <source>
        <dbReference type="SAM" id="SignalP"/>
    </source>
</evidence>
<evidence type="ECO:0000256" key="1">
    <source>
        <dbReference type="ARBA" id="ARBA00022723"/>
    </source>
</evidence>
<dbReference type="Proteomes" id="UP000490800">
    <property type="component" value="Unassembled WGS sequence"/>
</dbReference>
<feature type="chain" id="PRO_5039159082" evidence="4">
    <location>
        <begin position="25"/>
        <end position="323"/>
    </location>
</feature>
<dbReference type="RefSeq" id="WP_157334406.1">
    <property type="nucleotide sequence ID" value="NZ_RHLK01000003.1"/>
</dbReference>
<dbReference type="PROSITE" id="PS51677">
    <property type="entry name" value="NODB"/>
    <property type="match status" value="1"/>
</dbReference>
<dbReference type="GO" id="GO:0046872">
    <property type="term" value="F:metal ion binding"/>
    <property type="evidence" value="ECO:0007669"/>
    <property type="project" value="UniProtKB-KW"/>
</dbReference>
<dbReference type="OrthoDB" id="2649545at2"/>
<dbReference type="AlphaFoldDB" id="A0A7X3JYY5"/>
<keyword evidence="4" id="KW-0732">Signal</keyword>
<feature type="signal peptide" evidence="4">
    <location>
        <begin position="1"/>
        <end position="24"/>
    </location>
</feature>
<feature type="domain" description="NodB homology" evidence="5">
    <location>
        <begin position="131"/>
        <end position="314"/>
    </location>
</feature>
<gene>
    <name evidence="6" type="ORF">EDM21_07850</name>
</gene>
<dbReference type="CDD" id="cd10917">
    <property type="entry name" value="CE4_NodB_like_6s_7s"/>
    <property type="match status" value="1"/>
</dbReference>
<name>A0A7X3JYY5_9BACL</name>
<evidence type="ECO:0000256" key="2">
    <source>
        <dbReference type="ARBA" id="ARBA00022801"/>
    </source>
</evidence>
<evidence type="ECO:0000256" key="3">
    <source>
        <dbReference type="SAM" id="MobiDB-lite"/>
    </source>
</evidence>
<comment type="caution">
    <text evidence="6">The sequence shown here is derived from an EMBL/GenBank/DDBJ whole genome shotgun (WGS) entry which is preliminary data.</text>
</comment>
<dbReference type="InterPro" id="IPR002509">
    <property type="entry name" value="NODB_dom"/>
</dbReference>
<dbReference type="EMBL" id="RHLK01000003">
    <property type="protein sequence ID" value="MVO99439.1"/>
    <property type="molecule type" value="Genomic_DNA"/>
</dbReference>
<accession>A0A7X3JYY5</accession>